<dbReference type="InterPro" id="IPR036513">
    <property type="entry name" value="STAS_dom_sf"/>
</dbReference>
<dbReference type="EMBL" id="LR134420">
    <property type="protein sequence ID" value="VEH85100.1"/>
    <property type="molecule type" value="Genomic_DNA"/>
</dbReference>
<dbReference type="Pfam" id="PF13466">
    <property type="entry name" value="STAS_2"/>
    <property type="match status" value="1"/>
</dbReference>
<dbReference type="RefSeq" id="WP_058461470.1">
    <property type="nucleotide sequence ID" value="NZ_CAAAHS010000014.1"/>
</dbReference>
<dbReference type="AlphaFoldDB" id="A0A0W0R3T6"/>
<evidence type="ECO:0000259" key="1">
    <source>
        <dbReference type="Pfam" id="PF13466"/>
    </source>
</evidence>
<evidence type="ECO:0000313" key="3">
    <source>
        <dbReference type="EMBL" id="VEH85100.1"/>
    </source>
</evidence>
<evidence type="ECO:0000313" key="5">
    <source>
        <dbReference type="Proteomes" id="UP000281170"/>
    </source>
</evidence>
<dbReference type="InterPro" id="IPR058548">
    <property type="entry name" value="MlaB-like_STAS"/>
</dbReference>
<name>A0A0W0R3T6_9GAMM</name>
<reference evidence="2 4" key="1">
    <citation type="submission" date="2015-11" db="EMBL/GenBank/DDBJ databases">
        <title>Identification of large and diverse effector repertoires of 38 Legionella species.</title>
        <authorList>
            <person name="Burstein D."/>
            <person name="Amaro F."/>
            <person name="Zusman T."/>
            <person name="Lifshitz Z."/>
            <person name="Cohen O."/>
            <person name="Gilbert J.A."/>
            <person name="Pupko T."/>
            <person name="Shuman H.A."/>
            <person name="Segal G."/>
        </authorList>
    </citation>
    <scope>NUCLEOTIDE SEQUENCE [LARGE SCALE GENOMIC DNA]</scope>
    <source>
        <strain evidence="2 4">1762-AUS-E</strain>
    </source>
</reference>
<accession>A0A0W0R3T6</accession>
<geneLocation type="plasmid" evidence="3 5">
    <name>11</name>
</geneLocation>
<dbReference type="Proteomes" id="UP000281170">
    <property type="component" value="Plasmid 11"/>
</dbReference>
<dbReference type="SUPFAM" id="SSF52091">
    <property type="entry name" value="SpoIIaa-like"/>
    <property type="match status" value="1"/>
</dbReference>
<keyword evidence="4" id="KW-1185">Reference proteome</keyword>
<dbReference type="Gene3D" id="3.30.750.24">
    <property type="entry name" value="STAS domain"/>
    <property type="match status" value="1"/>
</dbReference>
<sequence>MEIQFTPAAELTFDTVQQDAVRLQKLARAQDNATIFCNLTNVNHCDSAGLAFLIEAKRICKTFKKDLRIEGASAAIHALAEFCGVGWILESPVKAVEIKNDKQ</sequence>
<dbReference type="OrthoDB" id="5297990at2"/>
<feature type="domain" description="MlaB-like STAS" evidence="1">
    <location>
        <begin position="10"/>
        <end position="85"/>
    </location>
</feature>
<dbReference type="STRING" id="45056.Lade_0392"/>
<evidence type="ECO:0000313" key="2">
    <source>
        <dbReference type="EMBL" id="KTC65734.1"/>
    </source>
</evidence>
<organism evidence="2 4">
    <name type="scientific">Legionella adelaidensis</name>
    <dbReference type="NCBI Taxonomy" id="45056"/>
    <lineage>
        <taxon>Bacteria</taxon>
        <taxon>Pseudomonadati</taxon>
        <taxon>Pseudomonadota</taxon>
        <taxon>Gammaproteobacteria</taxon>
        <taxon>Legionellales</taxon>
        <taxon>Legionellaceae</taxon>
        <taxon>Legionella</taxon>
    </lineage>
</organism>
<dbReference type="KEGG" id="ladl:NCTC12735_00723"/>
<keyword evidence="3" id="KW-0614">Plasmid</keyword>
<proteinExistence type="predicted"/>
<dbReference type="CDD" id="cd07043">
    <property type="entry name" value="STAS_anti-anti-sigma_factors"/>
    <property type="match status" value="1"/>
</dbReference>
<dbReference type="PATRIC" id="fig|45056.6.peg.404"/>
<dbReference type="Proteomes" id="UP000054859">
    <property type="component" value="Unassembled WGS sequence"/>
</dbReference>
<dbReference type="EMBL" id="LNKA01000001">
    <property type="protein sequence ID" value="KTC65734.1"/>
    <property type="molecule type" value="Genomic_DNA"/>
</dbReference>
<gene>
    <name evidence="2" type="ORF">Lade_0392</name>
    <name evidence="3" type="ORF">NCTC12735_00723</name>
</gene>
<protein>
    <submittedName>
        <fullName evidence="3">Anti-anti-sigma factor</fullName>
    </submittedName>
    <submittedName>
        <fullName evidence="2">Putative anti-sigma-B factor antagonist (Anti-anti-sigma-B factor)</fullName>
    </submittedName>
</protein>
<reference evidence="3 5" key="2">
    <citation type="submission" date="2018-12" db="EMBL/GenBank/DDBJ databases">
        <authorList>
            <consortium name="Pathogen Informatics"/>
        </authorList>
    </citation>
    <scope>NUCLEOTIDE SEQUENCE [LARGE SCALE GENOMIC DNA]</scope>
    <source>
        <strain evidence="3 5">NCTC12735</strain>
        <plasmid evidence="5">11</plasmid>
    </source>
</reference>
<evidence type="ECO:0000313" key="4">
    <source>
        <dbReference type="Proteomes" id="UP000054859"/>
    </source>
</evidence>